<dbReference type="Pfam" id="PF14905">
    <property type="entry name" value="OMP_b-brl_3"/>
    <property type="match status" value="1"/>
</dbReference>
<evidence type="ECO:0000259" key="4">
    <source>
        <dbReference type="Pfam" id="PF07715"/>
    </source>
</evidence>
<dbReference type="Pfam" id="PF13715">
    <property type="entry name" value="CarbopepD_reg_2"/>
    <property type="match status" value="1"/>
</dbReference>
<name>A0A8D9FQQ5_9VIRU</name>
<keyword evidence="6" id="KW-0675">Receptor</keyword>
<dbReference type="Pfam" id="PF07715">
    <property type="entry name" value="Plug"/>
    <property type="match status" value="1"/>
</dbReference>
<dbReference type="SUPFAM" id="SSF49464">
    <property type="entry name" value="Carboxypeptidase regulatory domain-like"/>
    <property type="match status" value="1"/>
</dbReference>
<protein>
    <submittedName>
        <fullName evidence="6">TonB-dependent receptor SusC</fullName>
    </submittedName>
</protein>
<dbReference type="Gene3D" id="2.170.130.10">
    <property type="entry name" value="TonB-dependent receptor, plug domain"/>
    <property type="match status" value="1"/>
</dbReference>
<evidence type="ECO:0000256" key="2">
    <source>
        <dbReference type="ARBA" id="ARBA00023136"/>
    </source>
</evidence>
<dbReference type="InterPro" id="IPR008969">
    <property type="entry name" value="CarboxyPept-like_regulatory"/>
</dbReference>
<organism evidence="6">
    <name type="scientific">uncultured marine phage</name>
    <dbReference type="NCBI Taxonomy" id="707152"/>
    <lineage>
        <taxon>Viruses</taxon>
        <taxon>environmental samples</taxon>
    </lineage>
</organism>
<dbReference type="PANTHER" id="PTHR40980:SF4">
    <property type="entry name" value="TONB-DEPENDENT RECEPTOR-LIKE BETA-BARREL DOMAIN-CONTAINING PROTEIN"/>
    <property type="match status" value="1"/>
</dbReference>
<evidence type="ECO:0000259" key="5">
    <source>
        <dbReference type="Pfam" id="PF14905"/>
    </source>
</evidence>
<sequence length="805" mass="92475">MIFLLINLVGFSQTGKVQNENGEPLPFVKIQSLDHTKGSVTDFDGNYTIDVERGTELIIKFVGYKTDTVKADTNLITTLYESNRELDVIDVVVDKQVGGETILLMDKKETVEIETSIGSKELSKKNLNNAQDGLTKITGITFNSNKINVRGLSDRYNQVTINNFPIASNNTDRKNLDLNLLPKNFIGNMKVRKTYTPNQWSNIAGAQIDINTNTITEGFNITGKVGYNSLTPRVNPSLTIGYGKKWDKLSFEIIGKYSLGSQYNEGFTKLINKQGDIKLDYNFNRMVTNHNTFGYTQFQYRHKKLKLRSISMFIDSYSITDTYMEGYHFDYQEELFTSRRTPLNQMVGLQQLLADYEYKKFKFHLDGSYSYVNSGERDREQFIYLYYNDKYEFNNIDKLDNHHFWSSNIEHKYGFNANTKYVGKRVESEIGYGYLANSNKFDYTQSFYDMGYVNTLYDNMNPYTPYDYINEGDYTLEEVTNPSSEVNGSSSIHSVYNLTQLNLDKFTVLVGLRYENIYQTIYYRNQVTPSIYEKQTIESNELLPSLLVKYELNDKNQFKLSGNRTIIRPRFRELTPFQYTEMFAGVKIVGNPELINSSVYNADISYEFYPTKNQIVSLTGFGKYIVDPIERVNVATASGRLETYQNGELSYVFGMELETKFRIKKFTIDYNLTLLRSWIKVSDNGSASVNVTNPERELQGSTPVLSNLDIFYTLKEDHNFGIVYNYTGKKLVSTGIEGIGDVYQKPVHQLNFVYKYDQENYNIGVGVNNILNSPITLIQGSDIGNTDVDSFYNGIGISLKFSYKL</sequence>
<proteinExistence type="predicted"/>
<feature type="domain" description="TonB-dependent receptor plug" evidence="4">
    <location>
        <begin position="107"/>
        <end position="193"/>
    </location>
</feature>
<keyword evidence="2" id="KW-0472">Membrane</keyword>
<feature type="domain" description="Outer membrane protein beta-barrel" evidence="5">
    <location>
        <begin position="438"/>
        <end position="803"/>
    </location>
</feature>
<dbReference type="EMBL" id="OU342829">
    <property type="protein sequence ID" value="CAG7579680.1"/>
    <property type="molecule type" value="Genomic_DNA"/>
</dbReference>
<dbReference type="InterPro" id="IPR012910">
    <property type="entry name" value="Plug_dom"/>
</dbReference>
<accession>A0A8D9FQQ5</accession>
<dbReference type="SUPFAM" id="SSF56935">
    <property type="entry name" value="Porins"/>
    <property type="match status" value="1"/>
</dbReference>
<dbReference type="InterPro" id="IPR037066">
    <property type="entry name" value="Plug_dom_sf"/>
</dbReference>
<dbReference type="PANTHER" id="PTHR40980">
    <property type="entry name" value="PLUG DOMAIN-CONTAINING PROTEIN"/>
    <property type="match status" value="1"/>
</dbReference>
<dbReference type="InterPro" id="IPR041700">
    <property type="entry name" value="OMP_b-brl_3"/>
</dbReference>
<evidence type="ECO:0000256" key="3">
    <source>
        <dbReference type="ARBA" id="ARBA00023237"/>
    </source>
</evidence>
<dbReference type="InterPro" id="IPR036942">
    <property type="entry name" value="Beta-barrel_TonB_sf"/>
</dbReference>
<evidence type="ECO:0000313" key="6">
    <source>
        <dbReference type="EMBL" id="CAG7579680.1"/>
    </source>
</evidence>
<gene>
    <name evidence="6" type="primary">susC</name>
    <name evidence="6" type="ORF">SLAVMIC_00007</name>
</gene>
<comment type="subcellular location">
    <subcellularLocation>
        <location evidence="1">Cell outer membrane</location>
    </subcellularLocation>
</comment>
<keyword evidence="3" id="KW-0998">Cell outer membrane</keyword>
<evidence type="ECO:0000256" key="1">
    <source>
        <dbReference type="ARBA" id="ARBA00004442"/>
    </source>
</evidence>
<reference evidence="6" key="1">
    <citation type="submission" date="2021-06" db="EMBL/GenBank/DDBJ databases">
        <authorList>
            <person name="Gannon L."/>
            <person name="Redgwell R T."/>
            <person name="Michniewski S."/>
            <person name="Harrison D C."/>
            <person name="Millard A."/>
        </authorList>
    </citation>
    <scope>NUCLEOTIDE SEQUENCE</scope>
</reference>
<dbReference type="Gene3D" id="2.40.170.20">
    <property type="entry name" value="TonB-dependent receptor, beta-barrel domain"/>
    <property type="match status" value="1"/>
</dbReference>